<evidence type="ECO:0000313" key="1">
    <source>
        <dbReference type="EMBL" id="KAK2572622.1"/>
    </source>
</evidence>
<protein>
    <submittedName>
        <fullName evidence="1">Uncharacterized protein</fullName>
    </submittedName>
</protein>
<dbReference type="EMBL" id="JARQWQ010000004">
    <property type="protein sequence ID" value="KAK2572622.1"/>
    <property type="molecule type" value="Genomic_DNA"/>
</dbReference>
<proteinExistence type="predicted"/>
<organism evidence="1 2">
    <name type="scientific">Acropora cervicornis</name>
    <name type="common">Staghorn coral</name>
    <dbReference type="NCBI Taxonomy" id="6130"/>
    <lineage>
        <taxon>Eukaryota</taxon>
        <taxon>Metazoa</taxon>
        <taxon>Cnidaria</taxon>
        <taxon>Anthozoa</taxon>
        <taxon>Hexacorallia</taxon>
        <taxon>Scleractinia</taxon>
        <taxon>Astrocoeniina</taxon>
        <taxon>Acroporidae</taxon>
        <taxon>Acropora</taxon>
    </lineage>
</organism>
<accession>A0AAD9R408</accession>
<reference evidence="1" key="1">
    <citation type="journal article" date="2023" name="G3 (Bethesda)">
        <title>Whole genome assembly and annotation of the endangered Caribbean coral Acropora cervicornis.</title>
        <authorList>
            <person name="Selwyn J.D."/>
            <person name="Vollmer S.V."/>
        </authorList>
    </citation>
    <scope>NUCLEOTIDE SEQUENCE</scope>
    <source>
        <strain evidence="1">K2</strain>
    </source>
</reference>
<sequence length="87" mass="10223">MRYCRTKRCKLWMTRERANRIAEVTKFHIEHGQAKKAETNGNEKLFLTWQTVTQQRTVCLEIIHKLTRFLDSSPSQAWILSGIFVAA</sequence>
<name>A0AAD9R408_ACRCE</name>
<keyword evidence="2" id="KW-1185">Reference proteome</keyword>
<comment type="caution">
    <text evidence="1">The sequence shown here is derived from an EMBL/GenBank/DDBJ whole genome shotgun (WGS) entry which is preliminary data.</text>
</comment>
<evidence type="ECO:0000313" key="2">
    <source>
        <dbReference type="Proteomes" id="UP001249851"/>
    </source>
</evidence>
<dbReference type="Proteomes" id="UP001249851">
    <property type="component" value="Unassembled WGS sequence"/>
</dbReference>
<gene>
    <name evidence="1" type="ORF">P5673_002894</name>
</gene>
<dbReference type="AlphaFoldDB" id="A0AAD9R408"/>
<reference evidence="1" key="2">
    <citation type="journal article" date="2023" name="Science">
        <title>Genomic signatures of disease resistance in endangered staghorn corals.</title>
        <authorList>
            <person name="Vollmer S.V."/>
            <person name="Selwyn J.D."/>
            <person name="Despard B.A."/>
            <person name="Roesel C.L."/>
        </authorList>
    </citation>
    <scope>NUCLEOTIDE SEQUENCE</scope>
    <source>
        <strain evidence="1">K2</strain>
    </source>
</reference>